<evidence type="ECO:0000256" key="1">
    <source>
        <dbReference type="SAM" id="MobiDB-lite"/>
    </source>
</evidence>
<dbReference type="Proteomes" id="UP000182235">
    <property type="component" value="Unassembled WGS sequence"/>
</dbReference>
<reference evidence="2 3" key="1">
    <citation type="submission" date="2015-07" db="EMBL/GenBank/DDBJ databases">
        <title>Emmonsia species relationships and genome sequence.</title>
        <authorList>
            <consortium name="The Broad Institute Genomics Platform"/>
            <person name="Cuomo C.A."/>
            <person name="Munoz J.F."/>
            <person name="Imamovic A."/>
            <person name="Priest M.E."/>
            <person name="Young S."/>
            <person name="Clay O.K."/>
            <person name="McEwen J.G."/>
        </authorList>
    </citation>
    <scope>NUCLEOTIDE SEQUENCE [LARGE SCALE GENOMIC DNA]</scope>
    <source>
        <strain evidence="2 3">UAMH 9510</strain>
    </source>
</reference>
<feature type="region of interest" description="Disordered" evidence="1">
    <location>
        <begin position="20"/>
        <end position="81"/>
    </location>
</feature>
<feature type="compositionally biased region" description="Basic and acidic residues" evidence="1">
    <location>
        <begin position="24"/>
        <end position="35"/>
    </location>
</feature>
<dbReference type="VEuPathDB" id="FungiDB:AJ78_08705"/>
<evidence type="ECO:0000313" key="2">
    <source>
        <dbReference type="EMBL" id="OJD10169.1"/>
    </source>
</evidence>
<accession>A0A1J9P035</accession>
<dbReference type="AlphaFoldDB" id="A0A1J9P035"/>
<keyword evidence="3" id="KW-1185">Reference proteome</keyword>
<feature type="compositionally biased region" description="Acidic residues" evidence="1">
    <location>
        <begin position="36"/>
        <end position="66"/>
    </location>
</feature>
<sequence>MRLKAGQMAAATIGIVGEWLETGRVNREQDRFKGGDDEEEEEDDDDDDEEDEDEDEEGEDDDDDEDERNKKRKIKNWDEEL</sequence>
<proteinExistence type="predicted"/>
<protein>
    <submittedName>
        <fullName evidence="2">Uncharacterized protein</fullName>
    </submittedName>
</protein>
<comment type="caution">
    <text evidence="2">The sequence shown here is derived from an EMBL/GenBank/DDBJ whole genome shotgun (WGS) entry which is preliminary data.</text>
</comment>
<organism evidence="2 3">
    <name type="scientific">Emergomyces pasteurianus Ep9510</name>
    <dbReference type="NCBI Taxonomy" id="1447872"/>
    <lineage>
        <taxon>Eukaryota</taxon>
        <taxon>Fungi</taxon>
        <taxon>Dikarya</taxon>
        <taxon>Ascomycota</taxon>
        <taxon>Pezizomycotina</taxon>
        <taxon>Eurotiomycetes</taxon>
        <taxon>Eurotiomycetidae</taxon>
        <taxon>Onygenales</taxon>
        <taxon>Ajellomycetaceae</taxon>
        <taxon>Emergomyces</taxon>
    </lineage>
</organism>
<gene>
    <name evidence="2" type="ORF">AJ78_08705</name>
</gene>
<evidence type="ECO:0000313" key="3">
    <source>
        <dbReference type="Proteomes" id="UP000182235"/>
    </source>
</evidence>
<dbReference type="EMBL" id="LGRN01000912">
    <property type="protein sequence ID" value="OJD10169.1"/>
    <property type="molecule type" value="Genomic_DNA"/>
</dbReference>
<name>A0A1J9P035_9EURO</name>